<dbReference type="InterPro" id="IPR016181">
    <property type="entry name" value="Acyl_CoA_acyltransferase"/>
</dbReference>
<dbReference type="AlphaFoldDB" id="A0A6A7AEZ0"/>
<dbReference type="Pfam" id="PF00583">
    <property type="entry name" value="Acetyltransf_1"/>
    <property type="match status" value="1"/>
</dbReference>
<organism evidence="2 3">
    <name type="scientific">Ophiobolus disseminans</name>
    <dbReference type="NCBI Taxonomy" id="1469910"/>
    <lineage>
        <taxon>Eukaryota</taxon>
        <taxon>Fungi</taxon>
        <taxon>Dikarya</taxon>
        <taxon>Ascomycota</taxon>
        <taxon>Pezizomycotina</taxon>
        <taxon>Dothideomycetes</taxon>
        <taxon>Pleosporomycetidae</taxon>
        <taxon>Pleosporales</taxon>
        <taxon>Pleosporineae</taxon>
        <taxon>Phaeosphaeriaceae</taxon>
        <taxon>Ophiobolus</taxon>
    </lineage>
</organism>
<dbReference type="EMBL" id="MU006217">
    <property type="protein sequence ID" value="KAF2831880.1"/>
    <property type="molecule type" value="Genomic_DNA"/>
</dbReference>
<sequence>MTLEVYPLAESDFADFVRIQIAAFSGGGMTTLIKPYPIPSDYPQKSIDKHLKSFREERDVTYLKVIDTALGGKMIAGAKWRINKKERTEEQIQSMLPVPGAEEEGRPAAQEFYNYLSRVRREYMGTKPFAFLHILVTDPEHHRRGAGAMLVKWGTAIADDAQLPGFLEASAAGRPLYERCGFEAKHEEVWDLTRFGLQGTDVNTVMIREPLYVM</sequence>
<keyword evidence="3" id="KW-1185">Reference proteome</keyword>
<dbReference type="InterPro" id="IPR052523">
    <property type="entry name" value="Trichothecene_AcTrans"/>
</dbReference>
<dbReference type="PANTHER" id="PTHR42791:SF14">
    <property type="entry name" value="N-ACETYLTRANSFERASE DOMAIN-CONTAINING PROTEIN"/>
    <property type="match status" value="1"/>
</dbReference>
<accession>A0A6A7AEZ0</accession>
<dbReference type="PROSITE" id="PS51186">
    <property type="entry name" value="GNAT"/>
    <property type="match status" value="1"/>
</dbReference>
<protein>
    <recommendedName>
        <fullName evidence="1">N-acetyltransferase domain-containing protein</fullName>
    </recommendedName>
</protein>
<dbReference type="PANTHER" id="PTHR42791">
    <property type="entry name" value="GNAT FAMILY ACETYLTRANSFERASE"/>
    <property type="match status" value="1"/>
</dbReference>
<evidence type="ECO:0000313" key="2">
    <source>
        <dbReference type="EMBL" id="KAF2831880.1"/>
    </source>
</evidence>
<reference evidence="2" key="1">
    <citation type="journal article" date="2020" name="Stud. Mycol.">
        <title>101 Dothideomycetes genomes: a test case for predicting lifestyles and emergence of pathogens.</title>
        <authorList>
            <person name="Haridas S."/>
            <person name="Albert R."/>
            <person name="Binder M."/>
            <person name="Bloem J."/>
            <person name="Labutti K."/>
            <person name="Salamov A."/>
            <person name="Andreopoulos B."/>
            <person name="Baker S."/>
            <person name="Barry K."/>
            <person name="Bills G."/>
            <person name="Bluhm B."/>
            <person name="Cannon C."/>
            <person name="Castanera R."/>
            <person name="Culley D."/>
            <person name="Daum C."/>
            <person name="Ezra D."/>
            <person name="Gonzalez J."/>
            <person name="Henrissat B."/>
            <person name="Kuo A."/>
            <person name="Liang C."/>
            <person name="Lipzen A."/>
            <person name="Lutzoni F."/>
            <person name="Magnuson J."/>
            <person name="Mondo S."/>
            <person name="Nolan M."/>
            <person name="Ohm R."/>
            <person name="Pangilinan J."/>
            <person name="Park H.-J."/>
            <person name="Ramirez L."/>
            <person name="Alfaro M."/>
            <person name="Sun H."/>
            <person name="Tritt A."/>
            <person name="Yoshinaga Y."/>
            <person name="Zwiers L.-H."/>
            <person name="Turgeon B."/>
            <person name="Goodwin S."/>
            <person name="Spatafora J."/>
            <person name="Crous P."/>
            <person name="Grigoriev I."/>
        </authorList>
    </citation>
    <scope>NUCLEOTIDE SEQUENCE</scope>
    <source>
        <strain evidence="2">CBS 113818</strain>
    </source>
</reference>
<dbReference type="InterPro" id="IPR000182">
    <property type="entry name" value="GNAT_dom"/>
</dbReference>
<gene>
    <name evidence="2" type="ORF">CC86DRAFT_312443</name>
</gene>
<dbReference type="Proteomes" id="UP000799424">
    <property type="component" value="Unassembled WGS sequence"/>
</dbReference>
<dbReference type="Gene3D" id="3.40.630.30">
    <property type="match status" value="1"/>
</dbReference>
<evidence type="ECO:0000259" key="1">
    <source>
        <dbReference type="PROSITE" id="PS51186"/>
    </source>
</evidence>
<dbReference type="OrthoDB" id="2115692at2759"/>
<evidence type="ECO:0000313" key="3">
    <source>
        <dbReference type="Proteomes" id="UP000799424"/>
    </source>
</evidence>
<dbReference type="SUPFAM" id="SSF55729">
    <property type="entry name" value="Acyl-CoA N-acyltransferases (Nat)"/>
    <property type="match status" value="1"/>
</dbReference>
<name>A0A6A7AEZ0_9PLEO</name>
<proteinExistence type="predicted"/>
<dbReference type="GO" id="GO:0016747">
    <property type="term" value="F:acyltransferase activity, transferring groups other than amino-acyl groups"/>
    <property type="evidence" value="ECO:0007669"/>
    <property type="project" value="InterPro"/>
</dbReference>
<feature type="domain" description="N-acetyltransferase" evidence="1">
    <location>
        <begin position="3"/>
        <end position="211"/>
    </location>
</feature>